<dbReference type="Gene3D" id="3.40.50.180">
    <property type="entry name" value="Methylesterase CheB, C-terminal domain"/>
    <property type="match status" value="1"/>
</dbReference>
<feature type="active site" evidence="4">
    <location>
        <position position="9"/>
    </location>
</feature>
<keyword evidence="4" id="KW-0145">Chemotaxis</keyword>
<dbReference type="CDD" id="cd16432">
    <property type="entry name" value="CheB_Rec"/>
    <property type="match status" value="1"/>
</dbReference>
<evidence type="ECO:0000256" key="4">
    <source>
        <dbReference type="PROSITE-ProRule" id="PRU00050"/>
    </source>
</evidence>
<dbReference type="GO" id="GO:0005737">
    <property type="term" value="C:cytoplasm"/>
    <property type="evidence" value="ECO:0007669"/>
    <property type="project" value="InterPro"/>
</dbReference>
<evidence type="ECO:0000256" key="1">
    <source>
        <dbReference type="ARBA" id="ARBA00022801"/>
    </source>
</evidence>
<sequence length="186" mass="20518">MKIIIIGSSTGGPYIIESILSEFPVLPLTIIIVQHLPPTFTKTFKNHITSFTKMEVIIADKETRIKEQQIIIAPAGHHLIVKNNRYFQLDDGEKLHGVRPAVDLTMMSMQKLNNDKIMGIILTGMGRDGAEGLIHLHQCGGITIVQDPATAPIKSMPQASIKTGIVDFVLTPEQIREKIIAFGNDN</sequence>
<dbReference type="InterPro" id="IPR000673">
    <property type="entry name" value="Sig_transdc_resp-reg_Me-estase"/>
</dbReference>
<keyword evidence="7" id="KW-1185">Reference proteome</keyword>
<gene>
    <name evidence="6" type="ORF">KHC33_09275</name>
</gene>
<reference evidence="6 7" key="1">
    <citation type="submission" date="2021-05" db="EMBL/GenBank/DDBJ databases">
        <title>A novel Methanospirillum isolate from a pyrite-forming mixed culture.</title>
        <authorList>
            <person name="Bunk B."/>
            <person name="Sproer C."/>
            <person name="Spring S."/>
            <person name="Pester M."/>
        </authorList>
    </citation>
    <scope>NUCLEOTIDE SEQUENCE [LARGE SCALE GENOMIC DNA]</scope>
    <source>
        <strain evidence="6 7">J.3.6.1-F.2.7.3</strain>
    </source>
</reference>
<evidence type="ECO:0000313" key="6">
    <source>
        <dbReference type="EMBL" id="QVV87561.1"/>
    </source>
</evidence>
<evidence type="ECO:0000256" key="3">
    <source>
        <dbReference type="ARBA" id="ARBA00048267"/>
    </source>
</evidence>
<feature type="active site" evidence="4">
    <location>
        <position position="128"/>
    </location>
</feature>
<dbReference type="EC" id="3.1.1.61" evidence="2"/>
<organism evidence="6 7">
    <name type="scientific">Methanospirillum purgamenti</name>
    <dbReference type="NCBI Taxonomy" id="2834276"/>
    <lineage>
        <taxon>Archaea</taxon>
        <taxon>Methanobacteriati</taxon>
        <taxon>Methanobacteriota</taxon>
        <taxon>Stenosarchaea group</taxon>
        <taxon>Methanomicrobia</taxon>
        <taxon>Methanomicrobiales</taxon>
        <taxon>Methanospirillaceae</taxon>
        <taxon>Methanospirillum</taxon>
    </lineage>
</organism>
<dbReference type="EMBL" id="CP075546">
    <property type="protein sequence ID" value="QVV87561.1"/>
    <property type="molecule type" value="Genomic_DNA"/>
</dbReference>
<dbReference type="GO" id="GO:0000156">
    <property type="term" value="F:phosphorelay response regulator activity"/>
    <property type="evidence" value="ECO:0007669"/>
    <property type="project" value="InterPro"/>
</dbReference>
<proteinExistence type="predicted"/>
<dbReference type="SUPFAM" id="SSF52738">
    <property type="entry name" value="Methylesterase CheB, C-terminal domain"/>
    <property type="match status" value="1"/>
</dbReference>
<feature type="active site" evidence="4">
    <location>
        <position position="35"/>
    </location>
</feature>
<dbReference type="GO" id="GO:0008984">
    <property type="term" value="F:protein-glutamate methylesterase activity"/>
    <property type="evidence" value="ECO:0007669"/>
    <property type="project" value="UniProtKB-EC"/>
</dbReference>
<dbReference type="Pfam" id="PF01339">
    <property type="entry name" value="CheB_methylest"/>
    <property type="match status" value="1"/>
</dbReference>
<dbReference type="AlphaFoldDB" id="A0A8E7AZH3"/>
<dbReference type="RefSeq" id="WP_214418381.1">
    <property type="nucleotide sequence ID" value="NZ_CP075546.1"/>
</dbReference>
<evidence type="ECO:0000256" key="2">
    <source>
        <dbReference type="ARBA" id="ARBA00039140"/>
    </source>
</evidence>
<dbReference type="KEGG" id="mrtj:KHC33_09275"/>
<dbReference type="PANTHER" id="PTHR42872:SF6">
    <property type="entry name" value="PROTEIN-GLUTAMATE METHYLESTERASE_PROTEIN-GLUTAMINE GLUTAMINASE"/>
    <property type="match status" value="1"/>
</dbReference>
<comment type="catalytic activity">
    <reaction evidence="3">
        <text>[protein]-L-glutamate 5-O-methyl ester + H2O = L-glutamyl-[protein] + methanol + H(+)</text>
        <dbReference type="Rhea" id="RHEA:23236"/>
        <dbReference type="Rhea" id="RHEA-COMP:10208"/>
        <dbReference type="Rhea" id="RHEA-COMP:10311"/>
        <dbReference type="ChEBI" id="CHEBI:15377"/>
        <dbReference type="ChEBI" id="CHEBI:15378"/>
        <dbReference type="ChEBI" id="CHEBI:17790"/>
        <dbReference type="ChEBI" id="CHEBI:29973"/>
        <dbReference type="ChEBI" id="CHEBI:82795"/>
        <dbReference type="EC" id="3.1.1.61"/>
    </reaction>
</comment>
<evidence type="ECO:0000259" key="5">
    <source>
        <dbReference type="PROSITE" id="PS50122"/>
    </source>
</evidence>
<dbReference type="PROSITE" id="PS50122">
    <property type="entry name" value="CHEB"/>
    <property type="match status" value="1"/>
</dbReference>
<accession>A0A8E7AZH3</accession>
<name>A0A8E7AZH3_9EURY</name>
<dbReference type="Proteomes" id="UP000680656">
    <property type="component" value="Chromosome"/>
</dbReference>
<feature type="domain" description="CheB-type methylesterase" evidence="5">
    <location>
        <begin position="1"/>
        <end position="181"/>
    </location>
</feature>
<dbReference type="GO" id="GO:0006935">
    <property type="term" value="P:chemotaxis"/>
    <property type="evidence" value="ECO:0007669"/>
    <property type="project" value="UniProtKB-UniRule"/>
</dbReference>
<evidence type="ECO:0000313" key="7">
    <source>
        <dbReference type="Proteomes" id="UP000680656"/>
    </source>
</evidence>
<dbReference type="InterPro" id="IPR035909">
    <property type="entry name" value="CheB_C"/>
</dbReference>
<keyword evidence="1 4" id="KW-0378">Hydrolase</keyword>
<dbReference type="PANTHER" id="PTHR42872">
    <property type="entry name" value="PROTEIN-GLUTAMATE METHYLESTERASE/PROTEIN-GLUTAMINE GLUTAMINASE"/>
    <property type="match status" value="1"/>
</dbReference>
<protein>
    <recommendedName>
        <fullName evidence="2">protein-glutamate methylesterase</fullName>
        <ecNumber evidence="2">3.1.1.61</ecNumber>
    </recommendedName>
</protein>
<dbReference type="GeneID" id="65565261"/>